<accession>A0A073KND6</accession>
<feature type="coiled-coil region" evidence="1">
    <location>
        <begin position="241"/>
        <end position="269"/>
    </location>
</feature>
<sequence length="321" mass="36021">MSMFRKPSTKQLGLKVLAMGQKGSGKSVFALSFPRVFAIDAETGMAFYEDHPQFGQNLEGVLNTQNFNEVQEAIDEVMDMGVEEVGSLVIDSETKIYQNLTDASLQVEEKRARKNGKDVNDSSVSMRGYGRIKLVATRLQNLKIDLSAKGVNIISISQIDDIKQKVGENFVKIGEKPVMQKNSEYDYDIVIKQFTEKTPTGEEIYKGEILKDRTGVTKVGQIVDNPSYDIWKKFIESRKGADKIKSNLAQDSDKAKKALEEEDAEAEKTVVDKFREVMQKDEAKKKAPELIKQYGIKNPLAPANAKELQDLSKIVEELEKL</sequence>
<comment type="caution">
    <text evidence="2">The sequence shown here is derived from an EMBL/GenBank/DDBJ whole genome shotgun (WGS) entry which is preliminary data.</text>
</comment>
<evidence type="ECO:0000256" key="1">
    <source>
        <dbReference type="SAM" id="Coils"/>
    </source>
</evidence>
<dbReference type="EMBL" id="JOTM01000011">
    <property type="protein sequence ID" value="KEK23888.1"/>
    <property type="molecule type" value="Genomic_DNA"/>
</dbReference>
<reference evidence="2 3" key="1">
    <citation type="submission" date="2014-06" db="EMBL/GenBank/DDBJ databases">
        <title>Draft genome sequence of Bacillus gaemokensis JCM 15801 (MCCC 1A00707).</title>
        <authorList>
            <person name="Lai Q."/>
            <person name="Liu Y."/>
            <person name="Shao Z."/>
        </authorList>
    </citation>
    <scope>NUCLEOTIDE SEQUENCE [LARGE SCALE GENOMIC DNA]</scope>
    <source>
        <strain evidence="2 3">JCM 15801</strain>
    </source>
</reference>
<proteinExistence type="predicted"/>
<gene>
    <name evidence="2" type="ORF">BAGA_05455</name>
</gene>
<dbReference type="Proteomes" id="UP000027778">
    <property type="component" value="Unassembled WGS sequence"/>
</dbReference>
<dbReference type="Pfam" id="PF13479">
    <property type="entry name" value="AAA_24"/>
    <property type="match status" value="1"/>
</dbReference>
<protein>
    <submittedName>
        <fullName evidence="2">Uncharacterized protein</fullName>
    </submittedName>
</protein>
<organism evidence="2 3">
    <name type="scientific">Bacillus gaemokensis</name>
    <dbReference type="NCBI Taxonomy" id="574375"/>
    <lineage>
        <taxon>Bacteria</taxon>
        <taxon>Bacillati</taxon>
        <taxon>Bacillota</taxon>
        <taxon>Bacilli</taxon>
        <taxon>Bacillales</taxon>
        <taxon>Bacillaceae</taxon>
        <taxon>Bacillus</taxon>
        <taxon>Bacillus cereus group</taxon>
    </lineage>
</organism>
<evidence type="ECO:0000313" key="2">
    <source>
        <dbReference type="EMBL" id="KEK23888.1"/>
    </source>
</evidence>
<evidence type="ECO:0000313" key="3">
    <source>
        <dbReference type="Proteomes" id="UP000027778"/>
    </source>
</evidence>
<keyword evidence="1" id="KW-0175">Coiled coil</keyword>
<keyword evidence="3" id="KW-1185">Reference proteome</keyword>
<dbReference type="OrthoDB" id="2339926at2"/>
<dbReference type="STRING" id="574375.AZF08_20490"/>
<dbReference type="AlphaFoldDB" id="A0A073KND6"/>
<name>A0A073KND6_9BACI</name>